<dbReference type="AlphaFoldDB" id="G9A060"/>
<dbReference type="KEGG" id="tdl:TDEL_0H03950"/>
<dbReference type="GO" id="GO:0006368">
    <property type="term" value="P:transcription elongation by RNA polymerase II"/>
    <property type="evidence" value="ECO:0007669"/>
    <property type="project" value="EnsemblFungi"/>
</dbReference>
<dbReference type="SMART" id="SM00906">
    <property type="entry name" value="Fungal_trans"/>
    <property type="match status" value="1"/>
</dbReference>
<dbReference type="GO" id="GO:0008270">
    <property type="term" value="F:zinc ion binding"/>
    <property type="evidence" value="ECO:0007669"/>
    <property type="project" value="InterPro"/>
</dbReference>
<keyword evidence="3" id="KW-0862">Zinc</keyword>
<evidence type="ECO:0000256" key="1">
    <source>
        <dbReference type="ARBA" id="ARBA00004123"/>
    </source>
</evidence>
<keyword evidence="10" id="KW-1185">Reference proteome</keyword>
<dbReference type="InterPro" id="IPR036864">
    <property type="entry name" value="Zn2-C6_fun-type_DNA-bd_sf"/>
</dbReference>
<keyword evidence="6" id="KW-0804">Transcription</keyword>
<dbReference type="SUPFAM" id="SSF57701">
    <property type="entry name" value="Zn2/Cys6 DNA-binding domain"/>
    <property type="match status" value="1"/>
</dbReference>
<evidence type="ECO:0000256" key="6">
    <source>
        <dbReference type="ARBA" id="ARBA00023163"/>
    </source>
</evidence>
<keyword evidence="4" id="KW-0805">Transcription regulation</keyword>
<dbReference type="CDD" id="cd00067">
    <property type="entry name" value="GAL4"/>
    <property type="match status" value="1"/>
</dbReference>
<dbReference type="GeneID" id="11501576"/>
<dbReference type="PANTHER" id="PTHR31313">
    <property type="entry name" value="TY1 ENHANCER ACTIVATOR"/>
    <property type="match status" value="1"/>
</dbReference>
<dbReference type="CDD" id="cd12148">
    <property type="entry name" value="fungal_TF_MHR"/>
    <property type="match status" value="1"/>
</dbReference>
<dbReference type="InParanoid" id="G9A060"/>
<name>G9A060_TORDE</name>
<feature type="domain" description="Zn(2)-C6 fungal-type" evidence="8">
    <location>
        <begin position="39"/>
        <end position="68"/>
    </location>
</feature>
<evidence type="ECO:0000256" key="5">
    <source>
        <dbReference type="ARBA" id="ARBA00023125"/>
    </source>
</evidence>
<dbReference type="FunCoup" id="G9A060">
    <property type="interactions" value="77"/>
</dbReference>
<dbReference type="GO" id="GO:0000981">
    <property type="term" value="F:DNA-binding transcription factor activity, RNA polymerase II-specific"/>
    <property type="evidence" value="ECO:0007669"/>
    <property type="project" value="InterPro"/>
</dbReference>
<keyword evidence="7" id="KW-0539">Nucleus</keyword>
<reference evidence="9 10" key="1">
    <citation type="journal article" date="2011" name="Proc. Natl. Acad. Sci. U.S.A.">
        <title>Evolutionary erosion of yeast sex chromosomes by mating-type switching accidents.</title>
        <authorList>
            <person name="Gordon J.L."/>
            <person name="Armisen D."/>
            <person name="Proux-Wera E."/>
            <person name="Oheigeartaigh S.S."/>
            <person name="Byrne K.P."/>
            <person name="Wolfe K.H."/>
        </authorList>
    </citation>
    <scope>NUCLEOTIDE SEQUENCE [LARGE SCALE GENOMIC DNA]</scope>
    <source>
        <strain evidence="10">ATCC 10662 / CBS 1146 / NBRC 0425 / NCYC 2629 / NRRL Y-866</strain>
    </source>
</reference>
<gene>
    <name evidence="9" type="primary">TDEL0H03950</name>
    <name evidence="9" type="ORF">TDEL_0H03950</name>
</gene>
<keyword evidence="5" id="KW-0238">DNA-binding</keyword>
<accession>G9A060</accession>
<dbReference type="PANTHER" id="PTHR31313:SF81">
    <property type="entry name" value="TY1 ENHANCER ACTIVATOR"/>
    <property type="match status" value="1"/>
</dbReference>
<dbReference type="PROSITE" id="PS50048">
    <property type="entry name" value="ZN2_CY6_FUNGAL_2"/>
    <property type="match status" value="1"/>
</dbReference>
<dbReference type="STRING" id="1076872.G9A060"/>
<dbReference type="GO" id="GO:0005634">
    <property type="term" value="C:nucleus"/>
    <property type="evidence" value="ECO:0007669"/>
    <property type="project" value="UniProtKB-SubCell"/>
</dbReference>
<proteinExistence type="predicted"/>
<organism evidence="9 10">
    <name type="scientific">Torulaspora delbrueckii</name>
    <name type="common">Yeast</name>
    <name type="synonym">Candida colliculosa</name>
    <dbReference type="NCBI Taxonomy" id="4950"/>
    <lineage>
        <taxon>Eukaryota</taxon>
        <taxon>Fungi</taxon>
        <taxon>Dikarya</taxon>
        <taxon>Ascomycota</taxon>
        <taxon>Saccharomycotina</taxon>
        <taxon>Saccharomycetes</taxon>
        <taxon>Saccharomycetales</taxon>
        <taxon>Saccharomycetaceae</taxon>
        <taxon>Torulaspora</taxon>
    </lineage>
</organism>
<dbReference type="GO" id="GO:0003677">
    <property type="term" value="F:DNA binding"/>
    <property type="evidence" value="ECO:0007669"/>
    <property type="project" value="UniProtKB-KW"/>
</dbReference>
<evidence type="ECO:0000256" key="2">
    <source>
        <dbReference type="ARBA" id="ARBA00022723"/>
    </source>
</evidence>
<dbReference type="InterPro" id="IPR051615">
    <property type="entry name" value="Transcr_Regulatory_Elem"/>
</dbReference>
<evidence type="ECO:0000256" key="3">
    <source>
        <dbReference type="ARBA" id="ARBA00022833"/>
    </source>
</evidence>
<sequence>MEIGADNAADTAIKRPFENEDLPEAGKAKIENQGRKRLACSNCRRRRKKCDLTYPCGNCQRLSLECNVNEEDLRKKRYAATYVKSLETHIAYLETSLKNLVDKVYPNDVQVLNNMMIGDVDSGFPNNLPPTIENPRLSVDKKRTFIKGSYYPEGPVSEKTQVLRRSTSALSVNSLVSSSSSTPSAYPETMKKERIKDLHTAVIVRPNRNPDPNLINNDPKVLKSLSKFYTWLYPGHYFFLHRESFLYGFFNHAENHYEDSNYCSTELIYAMCAVGSRLSPELHDMSQIYYEKSKTKLLQLVFDEDSVASITTVQALFCLAFYELGKGDNKIAWYLSGLAIRVGYEMGFQLDPQVWITTDSDDAKQKLTKSELEIRSRIYWGCYVADHLICVLLGRTSTLSVSNSTIPQSDELPELEGTEGFKYRSDHELQVSVPLKNLIVLSRVVQIYTAKIFIEAHLTSQKLVFLARFNLKVQSWRQSLPPFLAWSTQSLKDMMLATDPTISYFWYYYYIVRLIFNRPFLADSSDSRAVVMDALDDLTTLFTNFRARFQNFYKATLQMLYACLLATNCLEHLLHATAPDTPQHREVTSRLRFFSTILHKDMAVTFDLPSTLARSRDHQPLQLDQLDQACNSAYTHDFTLSNEIDELIRELFGSNDPQLPTT</sequence>
<dbReference type="HOGENOM" id="CLU_015811_0_0_1"/>
<evidence type="ECO:0000313" key="10">
    <source>
        <dbReference type="Proteomes" id="UP000005627"/>
    </source>
</evidence>
<dbReference type="Proteomes" id="UP000005627">
    <property type="component" value="Chromosome 8"/>
</dbReference>
<dbReference type="RefSeq" id="XP_003683465.1">
    <property type="nucleotide sequence ID" value="XM_003683417.1"/>
</dbReference>
<dbReference type="Gene3D" id="4.10.240.10">
    <property type="entry name" value="Zn(2)-C6 fungal-type DNA-binding domain"/>
    <property type="match status" value="1"/>
</dbReference>
<dbReference type="Pfam" id="PF00172">
    <property type="entry name" value="Zn_clus"/>
    <property type="match status" value="1"/>
</dbReference>
<dbReference type="InterPro" id="IPR007219">
    <property type="entry name" value="XnlR_reg_dom"/>
</dbReference>
<keyword evidence="2" id="KW-0479">Metal-binding</keyword>
<dbReference type="EMBL" id="HE616749">
    <property type="protein sequence ID" value="CCE94254.1"/>
    <property type="molecule type" value="Genomic_DNA"/>
</dbReference>
<dbReference type="eggNOG" id="ENOG502QU3W">
    <property type="taxonomic scope" value="Eukaryota"/>
</dbReference>
<evidence type="ECO:0000259" key="8">
    <source>
        <dbReference type="PROSITE" id="PS50048"/>
    </source>
</evidence>
<dbReference type="Pfam" id="PF04082">
    <property type="entry name" value="Fungal_trans"/>
    <property type="match status" value="1"/>
</dbReference>
<dbReference type="PROSITE" id="PS00463">
    <property type="entry name" value="ZN2_CY6_FUNGAL_1"/>
    <property type="match status" value="1"/>
</dbReference>
<dbReference type="OrthoDB" id="2428527at2759"/>
<dbReference type="SMART" id="SM00066">
    <property type="entry name" value="GAL4"/>
    <property type="match status" value="1"/>
</dbReference>
<comment type="subcellular location">
    <subcellularLocation>
        <location evidence="1">Nucleus</location>
    </subcellularLocation>
</comment>
<dbReference type="GO" id="GO:0051285">
    <property type="term" value="C:cell cortex of cell tip"/>
    <property type="evidence" value="ECO:0007669"/>
    <property type="project" value="EnsemblFungi"/>
</dbReference>
<evidence type="ECO:0000256" key="7">
    <source>
        <dbReference type="ARBA" id="ARBA00023242"/>
    </source>
</evidence>
<protein>
    <recommendedName>
        <fullName evidence="8">Zn(2)-C6 fungal-type domain-containing protein</fullName>
    </recommendedName>
</protein>
<evidence type="ECO:0000256" key="4">
    <source>
        <dbReference type="ARBA" id="ARBA00023015"/>
    </source>
</evidence>
<dbReference type="InterPro" id="IPR001138">
    <property type="entry name" value="Zn2Cys6_DnaBD"/>
</dbReference>
<evidence type="ECO:0000313" key="9">
    <source>
        <dbReference type="EMBL" id="CCE94254.1"/>
    </source>
</evidence>